<evidence type="ECO:0000313" key="1">
    <source>
        <dbReference type="EMBL" id="PTX64049.1"/>
    </source>
</evidence>
<dbReference type="AlphaFoldDB" id="A0A2T6C6V2"/>
<reference evidence="1 2" key="1">
    <citation type="submission" date="2018-04" db="EMBL/GenBank/DDBJ databases">
        <title>Genomic Encyclopedia of Archaeal and Bacterial Type Strains, Phase II (KMG-II): from individual species to whole genera.</title>
        <authorList>
            <person name="Goeker M."/>
        </authorList>
    </citation>
    <scope>NUCLEOTIDE SEQUENCE [LARGE SCALE GENOMIC DNA]</scope>
    <source>
        <strain evidence="1 2">DSM 25731</strain>
    </source>
</reference>
<dbReference type="Proteomes" id="UP000244090">
    <property type="component" value="Unassembled WGS sequence"/>
</dbReference>
<name>A0A2T6C6V2_9FLAO</name>
<dbReference type="EMBL" id="QBKT01000001">
    <property type="protein sequence ID" value="PTX64049.1"/>
    <property type="molecule type" value="Genomic_DNA"/>
</dbReference>
<evidence type="ECO:0000313" key="2">
    <source>
        <dbReference type="Proteomes" id="UP000244090"/>
    </source>
</evidence>
<comment type="caution">
    <text evidence="1">The sequence shown here is derived from an EMBL/GenBank/DDBJ whole genome shotgun (WGS) entry which is preliminary data.</text>
</comment>
<protein>
    <submittedName>
        <fullName evidence="1">Uncharacterized protein</fullName>
    </submittedName>
</protein>
<accession>A0A2T6C6V2</accession>
<gene>
    <name evidence="1" type="ORF">C8N46_101659</name>
</gene>
<keyword evidence="2" id="KW-1185">Reference proteome</keyword>
<dbReference type="OrthoDB" id="1322060at2"/>
<dbReference type="RefSeq" id="WP_108113394.1">
    <property type="nucleotide sequence ID" value="NZ_QBKT01000001.1"/>
</dbReference>
<proteinExistence type="predicted"/>
<organism evidence="1 2">
    <name type="scientific">Kordia periserrulae</name>
    <dbReference type="NCBI Taxonomy" id="701523"/>
    <lineage>
        <taxon>Bacteria</taxon>
        <taxon>Pseudomonadati</taxon>
        <taxon>Bacteroidota</taxon>
        <taxon>Flavobacteriia</taxon>
        <taxon>Flavobacteriales</taxon>
        <taxon>Flavobacteriaceae</taxon>
        <taxon>Kordia</taxon>
    </lineage>
</organism>
<sequence>MNVVYTSLFKVAVSHSYYASNICECMSYKASATTEKILSKYGIVLRNEHDGFEIYTTANQSIETFLTYITNVAGHTAFEFEGVANDQNFYNFTNIPINNVGVLTYESNQTIAEASSTTIQLQETFVPSNTAANALKVTIYFDDIIRLQQTNDHVQFGIQLQARKTQWNYYIINNSNQEYNQLEIQSTDENIQFSDATEVTLQNNQKALRFTSNTSQIPLKNEVTYQFNLINTRKTIAGERKEIIIKGLPIPNPQNISIQNDHTIASLMYVYI</sequence>